<dbReference type="InterPro" id="IPR003782">
    <property type="entry name" value="SCO1/SenC"/>
</dbReference>
<comment type="similarity">
    <text evidence="1">Belongs to the SCO1/2 family.</text>
</comment>
<dbReference type="FunFam" id="3.40.30.10:FF:000013">
    <property type="entry name" value="Blast:Protein SCO1 homolog, mitochondrial"/>
    <property type="match status" value="1"/>
</dbReference>
<feature type="binding site" evidence="3">
    <location>
        <position position="169"/>
    </location>
    <ligand>
        <name>Cu cation</name>
        <dbReference type="ChEBI" id="CHEBI:23378"/>
    </ligand>
</feature>
<dbReference type="Proteomes" id="UP000245698">
    <property type="component" value="Unassembled WGS sequence"/>
</dbReference>
<dbReference type="InterPro" id="IPR036249">
    <property type="entry name" value="Thioredoxin-like_sf"/>
</dbReference>
<name>A0A2P9ARD1_9HYPH</name>
<organism evidence="5 6">
    <name type="scientific">Mesorhizobium delmotii</name>
    <dbReference type="NCBI Taxonomy" id="1631247"/>
    <lineage>
        <taxon>Bacteria</taxon>
        <taxon>Pseudomonadati</taxon>
        <taxon>Pseudomonadota</taxon>
        <taxon>Alphaproteobacteria</taxon>
        <taxon>Hyphomicrobiales</taxon>
        <taxon>Phyllobacteriaceae</taxon>
        <taxon>Mesorhizobium</taxon>
    </lineage>
</organism>
<protein>
    <submittedName>
        <fullName evidence="5">SCO1/SenC superfamily</fullName>
    </submittedName>
</protein>
<gene>
    <name evidence="5" type="ORF">BQ8482_360107</name>
</gene>
<evidence type="ECO:0000256" key="4">
    <source>
        <dbReference type="PIRSR" id="PIRSR603782-2"/>
    </source>
</evidence>
<dbReference type="RefSeq" id="WP_123150387.1">
    <property type="nucleotide sequence ID" value="NZ_FUIG01000044.1"/>
</dbReference>
<evidence type="ECO:0000256" key="2">
    <source>
        <dbReference type="ARBA" id="ARBA00023008"/>
    </source>
</evidence>
<keyword evidence="6" id="KW-1185">Reference proteome</keyword>
<evidence type="ECO:0000256" key="1">
    <source>
        <dbReference type="ARBA" id="ARBA00010996"/>
    </source>
</evidence>
<dbReference type="Gene3D" id="3.40.30.10">
    <property type="entry name" value="Glutaredoxin"/>
    <property type="match status" value="1"/>
</dbReference>
<keyword evidence="2 3" id="KW-0186">Copper</keyword>
<dbReference type="GO" id="GO:0046872">
    <property type="term" value="F:metal ion binding"/>
    <property type="evidence" value="ECO:0007669"/>
    <property type="project" value="UniProtKB-KW"/>
</dbReference>
<dbReference type="PANTHER" id="PTHR12151:SF25">
    <property type="entry name" value="LINALOOL DEHYDRATASE_ISOMERASE DOMAIN-CONTAINING PROTEIN"/>
    <property type="match status" value="1"/>
</dbReference>
<feature type="binding site" evidence="3">
    <location>
        <position position="85"/>
    </location>
    <ligand>
        <name>Cu cation</name>
        <dbReference type="ChEBI" id="CHEBI:23378"/>
    </ligand>
</feature>
<dbReference type="SUPFAM" id="SSF52833">
    <property type="entry name" value="Thioredoxin-like"/>
    <property type="match status" value="1"/>
</dbReference>
<evidence type="ECO:0000313" key="5">
    <source>
        <dbReference type="EMBL" id="SJM33706.1"/>
    </source>
</evidence>
<dbReference type="EMBL" id="FUIG01000044">
    <property type="protein sequence ID" value="SJM33706.1"/>
    <property type="molecule type" value="Genomic_DNA"/>
</dbReference>
<evidence type="ECO:0000256" key="3">
    <source>
        <dbReference type="PIRSR" id="PIRSR603782-1"/>
    </source>
</evidence>
<keyword evidence="4" id="KW-1015">Disulfide bond</keyword>
<evidence type="ECO:0000313" key="6">
    <source>
        <dbReference type="Proteomes" id="UP000245698"/>
    </source>
</evidence>
<reference evidence="6" key="1">
    <citation type="submission" date="2016-12" db="EMBL/GenBank/DDBJ databases">
        <authorList>
            <person name="Brunel B."/>
        </authorList>
    </citation>
    <scope>NUCLEOTIDE SEQUENCE [LARGE SCALE GENOMIC DNA]</scope>
</reference>
<keyword evidence="3" id="KW-0479">Metal-binding</keyword>
<accession>A0A2P9ARD1</accession>
<dbReference type="AlphaFoldDB" id="A0A2P9ARD1"/>
<dbReference type="Pfam" id="PF02630">
    <property type="entry name" value="SCO1-SenC"/>
    <property type="match status" value="1"/>
</dbReference>
<dbReference type="PANTHER" id="PTHR12151">
    <property type="entry name" value="ELECTRON TRANSPORT PROTIN SCO1/SENC FAMILY MEMBER"/>
    <property type="match status" value="1"/>
</dbReference>
<feature type="binding site" evidence="3">
    <location>
        <position position="81"/>
    </location>
    <ligand>
        <name>Cu cation</name>
        <dbReference type="ChEBI" id="CHEBI:23378"/>
    </ligand>
</feature>
<feature type="disulfide bond" description="Redox-active" evidence="4">
    <location>
        <begin position="81"/>
        <end position="85"/>
    </location>
</feature>
<sequence length="206" mass="22763">MSIATFRKAIWTLIAAASLLLIYLLVAGTASRDNSLARSDTQTGQLALGGPFNMVSHEGKTVTEQSYAGKGWLMFMGFTNCPDICPTTLAEMSSWFDALGAEADDLRGFLVTVDPERDTVDILKQYISSFDDRIIALRAEPAELARFAKAYKIYYAKVPTQDGDYTMDHTASVLLFDRSGSFSGTIDREEPAEIALQKIRRLLAER</sequence>
<dbReference type="CDD" id="cd02968">
    <property type="entry name" value="SCO"/>
    <property type="match status" value="1"/>
</dbReference>
<proteinExistence type="inferred from homology"/>